<evidence type="ECO:0000256" key="9">
    <source>
        <dbReference type="ARBA" id="ARBA00023237"/>
    </source>
</evidence>
<feature type="domain" description="TonB-dependent receptor-like beta-barrel" evidence="13">
    <location>
        <begin position="272"/>
        <end position="809"/>
    </location>
</feature>
<proteinExistence type="inferred from homology"/>
<dbReference type="GO" id="GO:0015344">
    <property type="term" value="F:siderophore uptake transmembrane transporter activity"/>
    <property type="evidence" value="ECO:0007669"/>
    <property type="project" value="TreeGrafter"/>
</dbReference>
<dbReference type="InterPro" id="IPR012910">
    <property type="entry name" value="Plug_dom"/>
</dbReference>
<comment type="subcellular location">
    <subcellularLocation>
        <location evidence="1 10">Cell outer membrane</location>
        <topology evidence="1 10">Multi-pass membrane protein</topology>
    </subcellularLocation>
</comment>
<dbReference type="Pfam" id="PF00593">
    <property type="entry name" value="TonB_dep_Rec_b-barrel"/>
    <property type="match status" value="1"/>
</dbReference>
<dbReference type="InterPro" id="IPR036942">
    <property type="entry name" value="Beta-barrel_TonB_sf"/>
</dbReference>
<evidence type="ECO:0000256" key="12">
    <source>
        <dbReference type="SAM" id="SignalP"/>
    </source>
</evidence>
<dbReference type="PROSITE" id="PS52016">
    <property type="entry name" value="TONB_DEPENDENT_REC_3"/>
    <property type="match status" value="1"/>
</dbReference>
<keyword evidence="9 10" id="KW-0998">Cell outer membrane</keyword>
<dbReference type="PANTHER" id="PTHR30069:SF29">
    <property type="entry name" value="HEMOGLOBIN AND HEMOGLOBIN-HAPTOGLOBIN-BINDING PROTEIN 1-RELATED"/>
    <property type="match status" value="1"/>
</dbReference>
<name>A0A6G7YLT8_9SPHN</name>
<keyword evidence="2 10" id="KW-0813">Transport</keyword>
<gene>
    <name evidence="15" type="ORF">G7077_00955</name>
</gene>
<evidence type="ECO:0000313" key="16">
    <source>
        <dbReference type="Proteomes" id="UP000503222"/>
    </source>
</evidence>
<dbReference type="AlphaFoldDB" id="A0A6G7YLT8"/>
<evidence type="ECO:0000256" key="10">
    <source>
        <dbReference type="PROSITE-ProRule" id="PRU01360"/>
    </source>
</evidence>
<dbReference type="Gene3D" id="2.170.130.10">
    <property type="entry name" value="TonB-dependent receptor, plug domain"/>
    <property type="match status" value="1"/>
</dbReference>
<comment type="similarity">
    <text evidence="10 11">Belongs to the TonB-dependent receptor family.</text>
</comment>
<evidence type="ECO:0000256" key="6">
    <source>
        <dbReference type="ARBA" id="ARBA00023077"/>
    </source>
</evidence>
<dbReference type="InterPro" id="IPR037066">
    <property type="entry name" value="Plug_dom_sf"/>
</dbReference>
<organism evidence="15 16">
    <name type="scientific">Sphingomonas piscis</name>
    <dbReference type="NCBI Taxonomy" id="2714943"/>
    <lineage>
        <taxon>Bacteria</taxon>
        <taxon>Pseudomonadati</taxon>
        <taxon>Pseudomonadota</taxon>
        <taxon>Alphaproteobacteria</taxon>
        <taxon>Sphingomonadales</taxon>
        <taxon>Sphingomonadaceae</taxon>
        <taxon>Sphingomonas</taxon>
    </lineage>
</organism>
<dbReference type="Pfam" id="PF07715">
    <property type="entry name" value="Plug"/>
    <property type="match status" value="1"/>
</dbReference>
<dbReference type="KEGG" id="spii:G7077_00955"/>
<evidence type="ECO:0000256" key="8">
    <source>
        <dbReference type="ARBA" id="ARBA00023170"/>
    </source>
</evidence>
<evidence type="ECO:0000313" key="15">
    <source>
        <dbReference type="EMBL" id="QIK77697.1"/>
    </source>
</evidence>
<accession>A0A6G7YLT8</accession>
<dbReference type="Gene3D" id="2.40.170.20">
    <property type="entry name" value="TonB-dependent receptor, beta-barrel domain"/>
    <property type="match status" value="1"/>
</dbReference>
<evidence type="ECO:0000256" key="5">
    <source>
        <dbReference type="ARBA" id="ARBA00022729"/>
    </source>
</evidence>
<evidence type="ECO:0000256" key="3">
    <source>
        <dbReference type="ARBA" id="ARBA00022452"/>
    </source>
</evidence>
<dbReference type="RefSeq" id="WP_166410093.1">
    <property type="nucleotide sequence ID" value="NZ_CP049869.1"/>
</dbReference>
<keyword evidence="6 11" id="KW-0798">TonB box</keyword>
<dbReference type="GO" id="GO:0044718">
    <property type="term" value="P:siderophore transmembrane transport"/>
    <property type="evidence" value="ECO:0007669"/>
    <property type="project" value="TreeGrafter"/>
</dbReference>
<evidence type="ECO:0000256" key="11">
    <source>
        <dbReference type="RuleBase" id="RU003357"/>
    </source>
</evidence>
<feature type="domain" description="TonB-dependent receptor plug" evidence="14">
    <location>
        <begin position="51"/>
        <end position="158"/>
    </location>
</feature>
<sequence length="854" mass="93233">MKKILLLCTTASCIVPTAAFAQSTGTETTESSTIVVTGTRARGVGGVAVPDVPKTRSVLTQEILSRQTEGQSILQSINLIPGVNYTNNDPYGSSGGNLRIRGFPGNRVALLWDGLPLNDTGNYAIFGNQQMDQELIDQVSVNLGTTDVDSPTPSAAGGVVSYRTRLPSTDLGLRVNGSLGTEHYRRLFTMFDSGALTPFGTRLFVAGSYQKYDKFRGPGELKKRQLNARIYQPIGSNGDFFSIAGHLNSNRNNSYNNGLISDYLGNRYFDNIDTCVRDAPTRGVRDNDNSGTAANLSTPASCTNYYNLRINPSDTGNIRGQLKLTLADGLTFTADPGYQGTLANGGGTFQVEETDARLRGANPVVNGGIDLNGDGDILDLVRVYQPSNTRTNRYTFLSSLIYEISPQHRLRAAYTFDRGHHRQTGDFGRLYENGDPISVFGGKYEGQARIRTADGTILQNRDRLSIAMLQQISGEYFGRFFDDRLTFTAGIRAPFFRRELNQYCYTVLTSGNPLCTTEPVAPNRILSPDAPRPTGTAPAGGYLYAPFERTVKYSPILPSAGVSYDFTGGHSVYASYGKNFSSPSTDNLYRSVNIDVEPETTNSYELGYRYRTSRVQAQLAGYYVDYRNRIVTAQDLDPASQTFGSTLDRNVGDARAYGLDGQVSWRVMPDLLVYTYASYINSRLKEDVLGTAASTSAACLPGTIVGTSCQIISVNTKGAQFVETPKWTFGGRLQKDFGPVSFGVQGKWVSKRFSTDDNGRSNFLVNTGDLPVDIRGRTSAYTVIDTDARISLGEWTSLKETYLDLSVTNIFDKYYFANITTQNTLPAVAAQATSGPRFSVGAPRTFQATLSLGF</sequence>
<feature type="signal peptide" evidence="12">
    <location>
        <begin position="1"/>
        <end position="21"/>
    </location>
</feature>
<dbReference type="EMBL" id="CP049869">
    <property type="protein sequence ID" value="QIK77697.1"/>
    <property type="molecule type" value="Genomic_DNA"/>
</dbReference>
<evidence type="ECO:0000256" key="4">
    <source>
        <dbReference type="ARBA" id="ARBA00022692"/>
    </source>
</evidence>
<keyword evidence="5 12" id="KW-0732">Signal</keyword>
<keyword evidence="7 10" id="KW-0472">Membrane</keyword>
<dbReference type="GO" id="GO:0009279">
    <property type="term" value="C:cell outer membrane"/>
    <property type="evidence" value="ECO:0007669"/>
    <property type="project" value="UniProtKB-SubCell"/>
</dbReference>
<reference evidence="15 16" key="1">
    <citation type="submission" date="2020-03" db="EMBL/GenBank/DDBJ databases">
        <title>Sphingomonas sp. nov., isolated from fish.</title>
        <authorList>
            <person name="Hyun D.-W."/>
            <person name="Bae J.-W."/>
        </authorList>
    </citation>
    <scope>NUCLEOTIDE SEQUENCE [LARGE SCALE GENOMIC DNA]</scope>
    <source>
        <strain evidence="15 16">HDW15B</strain>
    </source>
</reference>
<dbReference type="InterPro" id="IPR039426">
    <property type="entry name" value="TonB-dep_rcpt-like"/>
</dbReference>
<keyword evidence="3 10" id="KW-1134">Transmembrane beta strand</keyword>
<protein>
    <submittedName>
        <fullName evidence="15">TonB-dependent receptor</fullName>
    </submittedName>
</protein>
<keyword evidence="8 15" id="KW-0675">Receptor</keyword>
<dbReference type="Proteomes" id="UP000503222">
    <property type="component" value="Chromosome"/>
</dbReference>
<feature type="chain" id="PRO_5026319744" evidence="12">
    <location>
        <begin position="22"/>
        <end position="854"/>
    </location>
</feature>
<evidence type="ECO:0000256" key="1">
    <source>
        <dbReference type="ARBA" id="ARBA00004571"/>
    </source>
</evidence>
<keyword evidence="4 10" id="KW-0812">Transmembrane</keyword>
<evidence type="ECO:0000259" key="14">
    <source>
        <dbReference type="Pfam" id="PF07715"/>
    </source>
</evidence>
<evidence type="ECO:0000256" key="2">
    <source>
        <dbReference type="ARBA" id="ARBA00022448"/>
    </source>
</evidence>
<evidence type="ECO:0000259" key="13">
    <source>
        <dbReference type="Pfam" id="PF00593"/>
    </source>
</evidence>
<dbReference type="InterPro" id="IPR000531">
    <property type="entry name" value="Beta-barrel_TonB"/>
</dbReference>
<keyword evidence="16" id="KW-1185">Reference proteome</keyword>
<dbReference type="PANTHER" id="PTHR30069">
    <property type="entry name" value="TONB-DEPENDENT OUTER MEMBRANE RECEPTOR"/>
    <property type="match status" value="1"/>
</dbReference>
<evidence type="ECO:0000256" key="7">
    <source>
        <dbReference type="ARBA" id="ARBA00023136"/>
    </source>
</evidence>
<dbReference type="SUPFAM" id="SSF56935">
    <property type="entry name" value="Porins"/>
    <property type="match status" value="1"/>
</dbReference>